<dbReference type="Proteomes" id="UP000054166">
    <property type="component" value="Unassembled WGS sequence"/>
</dbReference>
<sequence>MKWPTTDLHASITHSKTSRVVENMEGARTTSREWAGLTCQTIDCVNSDTVFAFNGPLVKNYGTWRVKEDVAYWLFAIFRKARGLPAVKVGNDGKEQPFVSTLGYGGLSY</sequence>
<dbReference type="HOGENOM" id="CLU_2184964_0_0_1"/>
<keyword evidence="2" id="KW-1185">Reference proteome</keyword>
<evidence type="ECO:0000313" key="1">
    <source>
        <dbReference type="EMBL" id="KIM77447.1"/>
    </source>
</evidence>
<proteinExistence type="predicted"/>
<dbReference type="EMBL" id="KN833025">
    <property type="protein sequence ID" value="KIM77447.1"/>
    <property type="molecule type" value="Genomic_DNA"/>
</dbReference>
<reference evidence="1 2" key="1">
    <citation type="submission" date="2014-04" db="EMBL/GenBank/DDBJ databases">
        <authorList>
            <consortium name="DOE Joint Genome Institute"/>
            <person name="Kuo A."/>
            <person name="Tarkka M."/>
            <person name="Buscot F."/>
            <person name="Kohler A."/>
            <person name="Nagy L.G."/>
            <person name="Floudas D."/>
            <person name="Copeland A."/>
            <person name="Barry K.W."/>
            <person name="Cichocki N."/>
            <person name="Veneault-Fourrey C."/>
            <person name="LaButti K."/>
            <person name="Lindquist E.A."/>
            <person name="Lipzen A."/>
            <person name="Lundell T."/>
            <person name="Morin E."/>
            <person name="Murat C."/>
            <person name="Sun H."/>
            <person name="Tunlid A."/>
            <person name="Henrissat B."/>
            <person name="Grigoriev I.V."/>
            <person name="Hibbett D.S."/>
            <person name="Martin F."/>
            <person name="Nordberg H.P."/>
            <person name="Cantor M.N."/>
            <person name="Hua S.X."/>
        </authorList>
    </citation>
    <scope>NUCLEOTIDE SEQUENCE [LARGE SCALE GENOMIC DNA]</scope>
    <source>
        <strain evidence="1 2">F 1598</strain>
    </source>
</reference>
<accession>A0A0C3BJA3</accession>
<dbReference type="InParanoid" id="A0A0C3BJA3"/>
<dbReference type="STRING" id="765440.A0A0C3BJA3"/>
<organism evidence="1 2">
    <name type="scientific">Piloderma croceum (strain F 1598)</name>
    <dbReference type="NCBI Taxonomy" id="765440"/>
    <lineage>
        <taxon>Eukaryota</taxon>
        <taxon>Fungi</taxon>
        <taxon>Dikarya</taxon>
        <taxon>Basidiomycota</taxon>
        <taxon>Agaricomycotina</taxon>
        <taxon>Agaricomycetes</taxon>
        <taxon>Agaricomycetidae</taxon>
        <taxon>Atheliales</taxon>
        <taxon>Atheliaceae</taxon>
        <taxon>Piloderma</taxon>
    </lineage>
</organism>
<gene>
    <name evidence="1" type="ORF">PILCRDRAFT_91164</name>
</gene>
<name>A0A0C3BJA3_PILCF</name>
<dbReference type="AlphaFoldDB" id="A0A0C3BJA3"/>
<reference evidence="2" key="2">
    <citation type="submission" date="2015-01" db="EMBL/GenBank/DDBJ databases">
        <title>Evolutionary Origins and Diversification of the Mycorrhizal Mutualists.</title>
        <authorList>
            <consortium name="DOE Joint Genome Institute"/>
            <consortium name="Mycorrhizal Genomics Consortium"/>
            <person name="Kohler A."/>
            <person name="Kuo A."/>
            <person name="Nagy L.G."/>
            <person name="Floudas D."/>
            <person name="Copeland A."/>
            <person name="Barry K.W."/>
            <person name="Cichocki N."/>
            <person name="Veneault-Fourrey C."/>
            <person name="LaButti K."/>
            <person name="Lindquist E.A."/>
            <person name="Lipzen A."/>
            <person name="Lundell T."/>
            <person name="Morin E."/>
            <person name="Murat C."/>
            <person name="Riley R."/>
            <person name="Ohm R."/>
            <person name="Sun H."/>
            <person name="Tunlid A."/>
            <person name="Henrissat B."/>
            <person name="Grigoriev I.V."/>
            <person name="Hibbett D.S."/>
            <person name="Martin F."/>
        </authorList>
    </citation>
    <scope>NUCLEOTIDE SEQUENCE [LARGE SCALE GENOMIC DNA]</scope>
    <source>
        <strain evidence="2">F 1598</strain>
    </source>
</reference>
<protein>
    <submittedName>
        <fullName evidence="1">Uncharacterized protein</fullName>
    </submittedName>
</protein>
<evidence type="ECO:0000313" key="2">
    <source>
        <dbReference type="Proteomes" id="UP000054166"/>
    </source>
</evidence>